<dbReference type="PANTHER" id="PTHR42827">
    <property type="entry name" value="IRON-SULFUR CLUSTER-BINDING PROTEIN-RELATED"/>
    <property type="match status" value="1"/>
</dbReference>
<protein>
    <submittedName>
        <fullName evidence="5">4Fe-4S ferredoxin iron-sulfur binding domain protein</fullName>
    </submittedName>
</protein>
<dbReference type="GO" id="GO:0051536">
    <property type="term" value="F:iron-sulfur cluster binding"/>
    <property type="evidence" value="ECO:0007669"/>
    <property type="project" value="UniProtKB-KW"/>
</dbReference>
<dbReference type="InterPro" id="IPR017900">
    <property type="entry name" value="4Fe4S_Fe_S_CS"/>
</dbReference>
<dbReference type="InterPro" id="IPR017896">
    <property type="entry name" value="4Fe4S_Fe-S-bd"/>
</dbReference>
<dbReference type="Pfam" id="PF13484">
    <property type="entry name" value="Fer4_16"/>
    <property type="match status" value="1"/>
</dbReference>
<evidence type="ECO:0000256" key="1">
    <source>
        <dbReference type="ARBA" id="ARBA00022723"/>
    </source>
</evidence>
<dbReference type="AlphaFoldDB" id="A0A2K9P3I1"/>
<feature type="domain" description="4Fe-4S ferredoxin-type" evidence="4">
    <location>
        <begin position="152"/>
        <end position="181"/>
    </location>
</feature>
<reference evidence="5 6" key="1">
    <citation type="submission" date="2017-04" db="EMBL/GenBank/DDBJ databases">
        <title>Monoglobus pectinilyticus 14 draft genome.</title>
        <authorList>
            <person name="Kim C."/>
            <person name="Rosendale D.I."/>
            <person name="Kelly W.J."/>
            <person name="Tannock G.W."/>
            <person name="Patchett M.L."/>
            <person name="Jordens J.Z."/>
        </authorList>
    </citation>
    <scope>NUCLEOTIDE SEQUENCE [LARGE SCALE GENOMIC DNA]</scope>
    <source>
        <strain evidence="5 6">14</strain>
    </source>
</reference>
<dbReference type="SUPFAM" id="SSF46548">
    <property type="entry name" value="alpha-helical ferredoxin"/>
    <property type="match status" value="1"/>
</dbReference>
<gene>
    <name evidence="5" type="ORF">B9O19_01659</name>
</gene>
<dbReference type="RefSeq" id="WP_102365987.1">
    <property type="nucleotide sequence ID" value="NZ_CP020991.1"/>
</dbReference>
<name>A0A2K9P3I1_9FIRM</name>
<evidence type="ECO:0000313" key="6">
    <source>
        <dbReference type="Proteomes" id="UP000235589"/>
    </source>
</evidence>
<evidence type="ECO:0000259" key="4">
    <source>
        <dbReference type="PROSITE" id="PS51379"/>
    </source>
</evidence>
<dbReference type="EMBL" id="CP020991">
    <property type="protein sequence ID" value="AUO19815.1"/>
    <property type="molecule type" value="Genomic_DNA"/>
</dbReference>
<sequence length="229" mass="25146">MKENIQEKIIDFLINNGAGQVGFCRLDNDDFGTNDFNLKYAISYTIPLSDAVVEQINDKPTHTYFHHYRSVNTLIDNNSLKTGLILQKAGYKYVPVPASQSVNGLKGIFSHKYAAVKAGLGYIGKSGLFISNINGPRVRLGTILTDCDEFDFNTNILECQCGSCTLCVKACPAMAITGETWNPGEPREKIIDALACSQHMKKAYQNIGRGVVCGICMRVCPKGFSKSTE</sequence>
<feature type="domain" description="4Fe-4S ferredoxin-type" evidence="4">
    <location>
        <begin position="201"/>
        <end position="229"/>
    </location>
</feature>
<dbReference type="KEGG" id="mpec:B9O19_01659"/>
<dbReference type="OrthoDB" id="9784571at2"/>
<organism evidence="5 6">
    <name type="scientific">Monoglobus pectinilyticus</name>
    <dbReference type="NCBI Taxonomy" id="1981510"/>
    <lineage>
        <taxon>Bacteria</taxon>
        <taxon>Bacillati</taxon>
        <taxon>Bacillota</taxon>
        <taxon>Clostridia</taxon>
        <taxon>Monoglobales</taxon>
        <taxon>Monoglobaceae</taxon>
        <taxon>Monoglobus</taxon>
    </lineage>
</organism>
<evidence type="ECO:0000256" key="3">
    <source>
        <dbReference type="ARBA" id="ARBA00023014"/>
    </source>
</evidence>
<dbReference type="PROSITE" id="PS51379">
    <property type="entry name" value="4FE4S_FER_2"/>
    <property type="match status" value="2"/>
</dbReference>
<evidence type="ECO:0000256" key="2">
    <source>
        <dbReference type="ARBA" id="ARBA00023004"/>
    </source>
</evidence>
<keyword evidence="6" id="KW-1185">Reference proteome</keyword>
<dbReference type="Proteomes" id="UP000235589">
    <property type="component" value="Chromosome"/>
</dbReference>
<evidence type="ECO:0000313" key="5">
    <source>
        <dbReference type="EMBL" id="AUO19815.1"/>
    </source>
</evidence>
<dbReference type="Gene3D" id="3.30.70.3270">
    <property type="match status" value="1"/>
</dbReference>
<dbReference type="PROSITE" id="PS00198">
    <property type="entry name" value="4FE4S_FER_1"/>
    <property type="match status" value="1"/>
</dbReference>
<keyword evidence="3" id="KW-0411">Iron-sulfur</keyword>
<dbReference type="PANTHER" id="PTHR42827:SF1">
    <property type="entry name" value="IRON-SULFUR CLUSTER-BINDING PROTEIN"/>
    <property type="match status" value="1"/>
</dbReference>
<dbReference type="GO" id="GO:0046872">
    <property type="term" value="F:metal ion binding"/>
    <property type="evidence" value="ECO:0007669"/>
    <property type="project" value="UniProtKB-KW"/>
</dbReference>
<proteinExistence type="predicted"/>
<dbReference type="GeneID" id="98063048"/>
<keyword evidence="2" id="KW-0408">Iron</keyword>
<accession>A0A2K9P3I1</accession>
<keyword evidence="1" id="KW-0479">Metal-binding</keyword>